<reference evidence="2" key="1">
    <citation type="journal article" date="2021" name="IMA Fungus">
        <title>Genomic characterization of three marine fungi, including Emericellopsis atlantica sp. nov. with signatures of a generalist lifestyle and marine biomass degradation.</title>
        <authorList>
            <person name="Hagestad O.C."/>
            <person name="Hou L."/>
            <person name="Andersen J.H."/>
            <person name="Hansen E.H."/>
            <person name="Altermark B."/>
            <person name="Li C."/>
            <person name="Kuhnert E."/>
            <person name="Cox R.J."/>
            <person name="Crous P.W."/>
            <person name="Spatafora J.W."/>
            <person name="Lail K."/>
            <person name="Amirebrahimi M."/>
            <person name="Lipzen A."/>
            <person name="Pangilinan J."/>
            <person name="Andreopoulos W."/>
            <person name="Hayes R.D."/>
            <person name="Ng V."/>
            <person name="Grigoriev I.V."/>
            <person name="Jackson S.A."/>
            <person name="Sutton T.D.S."/>
            <person name="Dobson A.D.W."/>
            <person name="Rama T."/>
        </authorList>
    </citation>
    <scope>NUCLEOTIDE SEQUENCE</scope>
    <source>
        <strain evidence="2">TRa018bII</strain>
    </source>
</reference>
<feature type="region of interest" description="Disordered" evidence="1">
    <location>
        <begin position="76"/>
        <end position="97"/>
    </location>
</feature>
<proteinExistence type="predicted"/>
<accession>A0A9P7YKU2</accession>
<evidence type="ECO:0000256" key="1">
    <source>
        <dbReference type="SAM" id="MobiDB-lite"/>
    </source>
</evidence>
<protein>
    <submittedName>
        <fullName evidence="2">Uncharacterized protein</fullName>
    </submittedName>
</protein>
<name>A0A9P7YKU2_9HELO</name>
<dbReference type="EMBL" id="MU251449">
    <property type="protein sequence ID" value="KAG9234858.1"/>
    <property type="molecule type" value="Genomic_DNA"/>
</dbReference>
<dbReference type="AlphaFoldDB" id="A0A9P7YKU2"/>
<gene>
    <name evidence="2" type="ORF">BJ875DRAFT_290439</name>
</gene>
<feature type="compositionally biased region" description="Low complexity" evidence="1">
    <location>
        <begin position="34"/>
        <end position="53"/>
    </location>
</feature>
<evidence type="ECO:0000313" key="3">
    <source>
        <dbReference type="Proteomes" id="UP000824998"/>
    </source>
</evidence>
<feature type="compositionally biased region" description="Low complexity" evidence="1">
    <location>
        <begin position="85"/>
        <end position="95"/>
    </location>
</feature>
<evidence type="ECO:0000313" key="2">
    <source>
        <dbReference type="EMBL" id="KAG9234858.1"/>
    </source>
</evidence>
<feature type="region of interest" description="Disordered" evidence="1">
    <location>
        <begin position="29"/>
        <end position="53"/>
    </location>
</feature>
<sequence>MASFENPPERAFVLQKYLLLHDQQSSLQKHLEEVLPSPTSSPPTSCATSTSSVSSALNSTTNLALEHHDDVQIINPRQRPHSLRRLPSLPSHLPHANVDDMNVDEQKLNEVNQQIKSTLTDLLNCAGVRSDGRYRRWVQTRLMDVQRELKCHRRKGSFGGVSSH</sequence>
<dbReference type="OrthoDB" id="4509729at2759"/>
<keyword evidence="3" id="KW-1185">Reference proteome</keyword>
<dbReference type="Proteomes" id="UP000824998">
    <property type="component" value="Unassembled WGS sequence"/>
</dbReference>
<organism evidence="2 3">
    <name type="scientific">Amylocarpus encephaloides</name>
    <dbReference type="NCBI Taxonomy" id="45428"/>
    <lineage>
        <taxon>Eukaryota</taxon>
        <taxon>Fungi</taxon>
        <taxon>Dikarya</taxon>
        <taxon>Ascomycota</taxon>
        <taxon>Pezizomycotina</taxon>
        <taxon>Leotiomycetes</taxon>
        <taxon>Helotiales</taxon>
        <taxon>Helotiales incertae sedis</taxon>
        <taxon>Amylocarpus</taxon>
    </lineage>
</organism>
<comment type="caution">
    <text evidence="2">The sequence shown here is derived from an EMBL/GenBank/DDBJ whole genome shotgun (WGS) entry which is preliminary data.</text>
</comment>